<dbReference type="EMBL" id="GL451506">
    <property type="protein sequence ID" value="EFN79159.1"/>
    <property type="molecule type" value="Genomic_DNA"/>
</dbReference>
<keyword evidence="3" id="KW-1185">Reference proteome</keyword>
<accession>E2BYQ9</accession>
<evidence type="ECO:0000313" key="2">
    <source>
        <dbReference type="EMBL" id="EFN79159.1"/>
    </source>
</evidence>
<evidence type="ECO:0000256" key="1">
    <source>
        <dbReference type="SAM" id="Phobius"/>
    </source>
</evidence>
<sequence>MSHAVPVDLGADASNNADVDAGDGVRRAFLAGPGTTGGSLAFLNHVTIICGADSRTVMVAMMVNRVKMIRHILSITIAANFQSFVTFVFSSSLFSWFVIICNETGAPFVVNTFLNDGALLLLIAMKQYWFGF</sequence>
<keyword evidence="1" id="KW-0812">Transmembrane</keyword>
<keyword evidence="1" id="KW-0472">Membrane</keyword>
<gene>
    <name evidence="2" type="ORF">EAI_14037</name>
</gene>
<feature type="transmembrane region" description="Helical" evidence="1">
    <location>
        <begin position="72"/>
        <end position="99"/>
    </location>
</feature>
<dbReference type="AlphaFoldDB" id="E2BYQ9"/>
<organism evidence="3">
    <name type="scientific">Harpegnathos saltator</name>
    <name type="common">Jerdon's jumping ant</name>
    <dbReference type="NCBI Taxonomy" id="610380"/>
    <lineage>
        <taxon>Eukaryota</taxon>
        <taxon>Metazoa</taxon>
        <taxon>Ecdysozoa</taxon>
        <taxon>Arthropoda</taxon>
        <taxon>Hexapoda</taxon>
        <taxon>Insecta</taxon>
        <taxon>Pterygota</taxon>
        <taxon>Neoptera</taxon>
        <taxon>Endopterygota</taxon>
        <taxon>Hymenoptera</taxon>
        <taxon>Apocrita</taxon>
        <taxon>Aculeata</taxon>
        <taxon>Formicoidea</taxon>
        <taxon>Formicidae</taxon>
        <taxon>Ponerinae</taxon>
        <taxon>Ponerini</taxon>
        <taxon>Harpegnathos</taxon>
    </lineage>
</organism>
<protein>
    <submittedName>
        <fullName evidence="2">Uncharacterized protein</fullName>
    </submittedName>
</protein>
<evidence type="ECO:0000313" key="3">
    <source>
        <dbReference type="Proteomes" id="UP000008237"/>
    </source>
</evidence>
<reference evidence="2 3" key="1">
    <citation type="journal article" date="2010" name="Science">
        <title>Genomic comparison of the ants Camponotus floridanus and Harpegnathos saltator.</title>
        <authorList>
            <person name="Bonasio R."/>
            <person name="Zhang G."/>
            <person name="Ye C."/>
            <person name="Mutti N.S."/>
            <person name="Fang X."/>
            <person name="Qin N."/>
            <person name="Donahue G."/>
            <person name="Yang P."/>
            <person name="Li Q."/>
            <person name="Li C."/>
            <person name="Zhang P."/>
            <person name="Huang Z."/>
            <person name="Berger S.L."/>
            <person name="Reinberg D."/>
            <person name="Wang J."/>
            <person name="Liebig J."/>
        </authorList>
    </citation>
    <scope>NUCLEOTIDE SEQUENCE [LARGE SCALE GENOMIC DNA]</scope>
    <source>
        <strain evidence="2 3">R22 G/1</strain>
    </source>
</reference>
<keyword evidence="1" id="KW-1133">Transmembrane helix</keyword>
<proteinExistence type="predicted"/>
<feature type="transmembrane region" description="Helical" evidence="1">
    <location>
        <begin position="105"/>
        <end position="125"/>
    </location>
</feature>
<dbReference type="Proteomes" id="UP000008237">
    <property type="component" value="Unassembled WGS sequence"/>
</dbReference>
<dbReference type="InParanoid" id="E2BYQ9"/>
<name>E2BYQ9_HARSA</name>